<feature type="region of interest" description="Disordered" evidence="1">
    <location>
        <begin position="70"/>
        <end position="98"/>
    </location>
</feature>
<dbReference type="EMBL" id="GBRH01207956">
    <property type="protein sequence ID" value="JAD89939.1"/>
    <property type="molecule type" value="Transcribed_RNA"/>
</dbReference>
<sequence length="98" mass="10879">MDCSQEQLELGLAIRTSYSLLLLLFGHQIMVGASPHPRPRPTRAPSRGGSQGPCFRWPRLVSWVVWSERGRGEDGRGGAVEGEEEAGRWRRRPRAAAA</sequence>
<evidence type="ECO:0000313" key="2">
    <source>
        <dbReference type="EMBL" id="JAD89939.1"/>
    </source>
</evidence>
<name>A0A0A9DMV7_ARUDO</name>
<accession>A0A0A9DMV7</accession>
<reference evidence="2" key="1">
    <citation type="submission" date="2014-09" db="EMBL/GenBank/DDBJ databases">
        <authorList>
            <person name="Magalhaes I.L.F."/>
            <person name="Oliveira U."/>
            <person name="Santos F.R."/>
            <person name="Vidigal T.H.D.A."/>
            <person name="Brescovit A.D."/>
            <person name="Santos A.J."/>
        </authorList>
    </citation>
    <scope>NUCLEOTIDE SEQUENCE</scope>
    <source>
        <tissue evidence="2">Shoot tissue taken approximately 20 cm above the soil surface</tissue>
    </source>
</reference>
<feature type="region of interest" description="Disordered" evidence="1">
    <location>
        <begin position="34"/>
        <end position="53"/>
    </location>
</feature>
<feature type="compositionally biased region" description="Basic residues" evidence="1">
    <location>
        <begin position="89"/>
        <end position="98"/>
    </location>
</feature>
<reference evidence="2" key="2">
    <citation type="journal article" date="2015" name="Data Brief">
        <title>Shoot transcriptome of the giant reed, Arundo donax.</title>
        <authorList>
            <person name="Barrero R.A."/>
            <person name="Guerrero F.D."/>
            <person name="Moolhuijzen P."/>
            <person name="Goolsby J.A."/>
            <person name="Tidwell J."/>
            <person name="Bellgard S.E."/>
            <person name="Bellgard M.I."/>
        </authorList>
    </citation>
    <scope>NUCLEOTIDE SEQUENCE</scope>
    <source>
        <tissue evidence="2">Shoot tissue taken approximately 20 cm above the soil surface</tissue>
    </source>
</reference>
<organism evidence="2">
    <name type="scientific">Arundo donax</name>
    <name type="common">Giant reed</name>
    <name type="synonym">Donax arundinaceus</name>
    <dbReference type="NCBI Taxonomy" id="35708"/>
    <lineage>
        <taxon>Eukaryota</taxon>
        <taxon>Viridiplantae</taxon>
        <taxon>Streptophyta</taxon>
        <taxon>Embryophyta</taxon>
        <taxon>Tracheophyta</taxon>
        <taxon>Spermatophyta</taxon>
        <taxon>Magnoliopsida</taxon>
        <taxon>Liliopsida</taxon>
        <taxon>Poales</taxon>
        <taxon>Poaceae</taxon>
        <taxon>PACMAD clade</taxon>
        <taxon>Arundinoideae</taxon>
        <taxon>Arundineae</taxon>
        <taxon>Arundo</taxon>
    </lineage>
</organism>
<evidence type="ECO:0000256" key="1">
    <source>
        <dbReference type="SAM" id="MobiDB-lite"/>
    </source>
</evidence>
<dbReference type="AlphaFoldDB" id="A0A0A9DMV7"/>
<protein>
    <submittedName>
        <fullName evidence="2">Uncharacterized protein</fullName>
    </submittedName>
</protein>
<proteinExistence type="predicted"/>